<dbReference type="EMBL" id="KV453861">
    <property type="protein sequence ID" value="ODV83703.1"/>
    <property type="molecule type" value="Genomic_DNA"/>
</dbReference>
<dbReference type="SUPFAM" id="SSF52151">
    <property type="entry name" value="FabD/lysophospholipase-like"/>
    <property type="match status" value="1"/>
</dbReference>
<dbReference type="PANTHER" id="PTHR10728:SF33">
    <property type="entry name" value="LYSOPHOSPHOLIPASE 1-RELATED"/>
    <property type="match status" value="1"/>
</dbReference>
<feature type="signal peptide" evidence="10">
    <location>
        <begin position="1"/>
        <end position="16"/>
    </location>
</feature>
<evidence type="ECO:0000256" key="7">
    <source>
        <dbReference type="ARBA" id="ARBA00023180"/>
    </source>
</evidence>
<dbReference type="GO" id="GO:0004623">
    <property type="term" value="F:phospholipase A2 activity"/>
    <property type="evidence" value="ECO:0007669"/>
    <property type="project" value="TreeGrafter"/>
</dbReference>
<dbReference type="GO" id="GO:0005886">
    <property type="term" value="C:plasma membrane"/>
    <property type="evidence" value="ECO:0007669"/>
    <property type="project" value="TreeGrafter"/>
</dbReference>
<accession>A0A1E4SW16</accession>
<evidence type="ECO:0000313" key="12">
    <source>
        <dbReference type="EMBL" id="ODV83703.1"/>
    </source>
</evidence>
<organism evidence="12 13">
    <name type="scientific">[Candida] arabinofermentans NRRL YB-2248</name>
    <dbReference type="NCBI Taxonomy" id="983967"/>
    <lineage>
        <taxon>Eukaryota</taxon>
        <taxon>Fungi</taxon>
        <taxon>Dikarya</taxon>
        <taxon>Ascomycota</taxon>
        <taxon>Saccharomycotina</taxon>
        <taxon>Pichiomycetes</taxon>
        <taxon>Pichiales</taxon>
        <taxon>Pichiaceae</taxon>
        <taxon>Ogataea</taxon>
        <taxon>Ogataea/Candida clade</taxon>
    </lineage>
</organism>
<proteinExistence type="inferred from homology"/>
<dbReference type="InterPro" id="IPR016035">
    <property type="entry name" value="Acyl_Trfase/lysoPLipase"/>
</dbReference>
<keyword evidence="5 9" id="KW-0442">Lipid degradation</keyword>
<evidence type="ECO:0000256" key="2">
    <source>
        <dbReference type="ARBA" id="ARBA00013274"/>
    </source>
</evidence>
<reference evidence="13" key="1">
    <citation type="submission" date="2016-04" db="EMBL/GenBank/DDBJ databases">
        <title>Comparative genomics of biotechnologically important yeasts.</title>
        <authorList>
            <consortium name="DOE Joint Genome Institute"/>
            <person name="Riley R."/>
            <person name="Haridas S."/>
            <person name="Wolfe K.H."/>
            <person name="Lopes M.R."/>
            <person name="Hittinger C.T."/>
            <person name="Goker M."/>
            <person name="Salamov A."/>
            <person name="Wisecaver J."/>
            <person name="Long T.M."/>
            <person name="Aerts A.L."/>
            <person name="Barry K."/>
            <person name="Choi C."/>
            <person name="Clum A."/>
            <person name="Coughlan A.Y."/>
            <person name="Deshpande S."/>
            <person name="Douglass A.P."/>
            <person name="Hanson S.J."/>
            <person name="Klenk H.-P."/>
            <person name="Labutti K."/>
            <person name="Lapidus A."/>
            <person name="Lindquist E."/>
            <person name="Lipzen A."/>
            <person name="Meier-Kolthoff J.P."/>
            <person name="Ohm R.A."/>
            <person name="Otillar R.P."/>
            <person name="Pangilinan J."/>
            <person name="Peng Y."/>
            <person name="Rokas A."/>
            <person name="Rosa C.A."/>
            <person name="Scheuner C."/>
            <person name="Sibirny A.A."/>
            <person name="Slot J.C."/>
            <person name="Stielow J.B."/>
            <person name="Sun H."/>
            <person name="Kurtzman C.P."/>
            <person name="Blackwell M."/>
            <person name="Grigoriev I.V."/>
            <person name="Jeffries T.W."/>
        </authorList>
    </citation>
    <scope>NUCLEOTIDE SEQUENCE [LARGE SCALE GENOMIC DNA]</scope>
    <source>
        <strain evidence="13">NRRL YB-2248</strain>
    </source>
</reference>
<comment type="catalytic activity">
    <reaction evidence="10">
        <text>a 1-acyl-sn-glycero-3-phosphocholine + H2O = sn-glycerol 3-phosphocholine + a fatty acid + H(+)</text>
        <dbReference type="Rhea" id="RHEA:15177"/>
        <dbReference type="ChEBI" id="CHEBI:15377"/>
        <dbReference type="ChEBI" id="CHEBI:15378"/>
        <dbReference type="ChEBI" id="CHEBI:16870"/>
        <dbReference type="ChEBI" id="CHEBI:28868"/>
        <dbReference type="ChEBI" id="CHEBI:58168"/>
        <dbReference type="EC" id="3.1.1.5"/>
    </reaction>
</comment>
<evidence type="ECO:0000256" key="9">
    <source>
        <dbReference type="PROSITE-ProRule" id="PRU00555"/>
    </source>
</evidence>
<gene>
    <name evidence="12" type="ORF">CANARDRAFT_9267</name>
</gene>
<dbReference type="GO" id="GO:0004622">
    <property type="term" value="F:phosphatidylcholine lysophospholipase activity"/>
    <property type="evidence" value="ECO:0007669"/>
    <property type="project" value="UniProtKB-EC"/>
</dbReference>
<dbReference type="GO" id="GO:0005829">
    <property type="term" value="C:cytosol"/>
    <property type="evidence" value="ECO:0007669"/>
    <property type="project" value="TreeGrafter"/>
</dbReference>
<evidence type="ECO:0000256" key="3">
    <source>
        <dbReference type="ARBA" id="ARBA00022729"/>
    </source>
</evidence>
<dbReference type="AlphaFoldDB" id="A0A1E4SW16"/>
<comment type="function">
    <text evidence="8">Catalyzes the release of fatty acids from lysophospholipids. Phospholipase B may well contribute to pathogenicity by abetting the fungus in damaging and traversing host cell membranes, processes which likely increase the rapidity of disseminated infection.</text>
</comment>
<feature type="domain" description="PLA2c" evidence="11">
    <location>
        <begin position="40"/>
        <end position="598"/>
    </location>
</feature>
<dbReference type="GO" id="GO:0005783">
    <property type="term" value="C:endoplasmic reticulum"/>
    <property type="evidence" value="ECO:0007669"/>
    <property type="project" value="TreeGrafter"/>
</dbReference>
<sequence length="649" mass="72208">MLSKTILAILLPVIAAWSPTDSYAPGDVKCPSYISDSDYDTDEIKGFIRAATTISDDEAAWIESRDSITHENLKWFLNLANMTDFDTDEYLANLTSINADNSSVLATPRIGLAFSGGGYRAMLTAAGEISGLDNRTEGCYEHGLPILDSVSYIAGLSGGSWFLSTLAFNNWTSVQTIVDQTGQDDAIWDLTESMFNPGGFNIFSTLGYWDDIADDLKAKKDAGFELSLTDPWGRCLSHQFFPNLTDYGASMTFSSIREFDAFKNHQMPFPIIVADGRVPGTYVISANSTIFEINPYEMGSWDPSLYAFTDLEYIGTNVTNGFPTDDVCVSGLDNTGYMFGTSSTLFNQFILQLNTTGLSGVLYSLVEDFLEDVSSDEDDIAEWYPNPFYRSEWAEVTTITENESLFLVDGGEDYQNIPLAPLIQPERQVDVVFAFDNSYDTDETWPNGTSLLYTYERQFFSQSNRTAFPYVPDQATFLNQNLTAKPTFFGCYSSNLTSLIEEVGTDYVPPLVIYIANRPFSYYSNTSTYKMSYDDDEKLGIIQNGFEVTTRLNLTLDDEYRACIGCAILQRSRERLGMPIGDQCQSCFDEYCWDGTIDTDSDVPVNFTETGMTNEDEDTNNTSGATSLISNPVNWKTVAALLVACLLTF</sequence>
<dbReference type="OrthoDB" id="4084751at2759"/>
<comment type="similarity">
    <text evidence="1 10">Belongs to the lysophospholipase family.</text>
</comment>
<dbReference type="STRING" id="983967.A0A1E4SW16"/>
<name>A0A1E4SW16_9ASCO</name>
<dbReference type="GO" id="GO:0046475">
    <property type="term" value="P:glycerophospholipid catabolic process"/>
    <property type="evidence" value="ECO:0007669"/>
    <property type="project" value="TreeGrafter"/>
</dbReference>
<keyword evidence="6 9" id="KW-0443">Lipid metabolism</keyword>
<evidence type="ECO:0000259" key="11">
    <source>
        <dbReference type="PROSITE" id="PS51210"/>
    </source>
</evidence>
<evidence type="ECO:0000256" key="6">
    <source>
        <dbReference type="ARBA" id="ARBA00023098"/>
    </source>
</evidence>
<keyword evidence="13" id="KW-1185">Reference proteome</keyword>
<evidence type="ECO:0000256" key="1">
    <source>
        <dbReference type="ARBA" id="ARBA00008780"/>
    </source>
</evidence>
<keyword evidence="7" id="KW-0325">Glycoprotein</keyword>
<evidence type="ECO:0000313" key="13">
    <source>
        <dbReference type="Proteomes" id="UP000094801"/>
    </source>
</evidence>
<keyword evidence="4 9" id="KW-0378">Hydrolase</keyword>
<evidence type="ECO:0000256" key="8">
    <source>
        <dbReference type="ARBA" id="ARBA00059407"/>
    </source>
</evidence>
<dbReference type="PROSITE" id="PS51210">
    <property type="entry name" value="PLA2C"/>
    <property type="match status" value="1"/>
</dbReference>
<dbReference type="Gene3D" id="3.40.1090.10">
    <property type="entry name" value="Cytosolic phospholipase A2 catalytic domain"/>
    <property type="match status" value="1"/>
</dbReference>
<dbReference type="Pfam" id="PF01735">
    <property type="entry name" value="PLA2_B"/>
    <property type="match status" value="1"/>
</dbReference>
<feature type="chain" id="PRO_5009027762" description="Lysophospholipase" evidence="10">
    <location>
        <begin position="17"/>
        <end position="649"/>
    </location>
</feature>
<protein>
    <recommendedName>
        <fullName evidence="2 10">Lysophospholipase</fullName>
        <ecNumber evidence="2 10">3.1.1.5</ecNumber>
    </recommendedName>
</protein>
<keyword evidence="3 10" id="KW-0732">Signal</keyword>
<dbReference type="SMART" id="SM00022">
    <property type="entry name" value="PLAc"/>
    <property type="match status" value="1"/>
</dbReference>
<dbReference type="Proteomes" id="UP000094801">
    <property type="component" value="Unassembled WGS sequence"/>
</dbReference>
<dbReference type="FunFam" id="3.40.1090.10:FF:000010">
    <property type="entry name" value="Lysophospholipase"/>
    <property type="match status" value="1"/>
</dbReference>
<evidence type="ECO:0000256" key="10">
    <source>
        <dbReference type="RuleBase" id="RU362103"/>
    </source>
</evidence>
<dbReference type="EC" id="3.1.1.5" evidence="2 10"/>
<dbReference type="InterPro" id="IPR002642">
    <property type="entry name" value="LysoPLipase_cat_dom"/>
</dbReference>
<dbReference type="GO" id="GO:0005576">
    <property type="term" value="C:extracellular region"/>
    <property type="evidence" value="ECO:0007669"/>
    <property type="project" value="TreeGrafter"/>
</dbReference>
<evidence type="ECO:0000256" key="4">
    <source>
        <dbReference type="ARBA" id="ARBA00022801"/>
    </source>
</evidence>
<evidence type="ECO:0000256" key="5">
    <source>
        <dbReference type="ARBA" id="ARBA00022963"/>
    </source>
</evidence>
<dbReference type="PANTHER" id="PTHR10728">
    <property type="entry name" value="CYTOSOLIC PHOSPHOLIPASE A2"/>
    <property type="match status" value="1"/>
</dbReference>